<protein>
    <submittedName>
        <fullName evidence="2">Uncharacterized protein</fullName>
    </submittedName>
</protein>
<feature type="transmembrane region" description="Helical" evidence="1">
    <location>
        <begin position="89"/>
        <end position="107"/>
    </location>
</feature>
<comment type="caution">
    <text evidence="2">The sequence shown here is derived from an EMBL/GenBank/DDBJ whole genome shotgun (WGS) entry which is preliminary data.</text>
</comment>
<organism evidence="2 3">
    <name type="scientific">Sessilibacter corallicola</name>
    <dbReference type="NCBI Taxonomy" id="2904075"/>
    <lineage>
        <taxon>Bacteria</taxon>
        <taxon>Pseudomonadati</taxon>
        <taxon>Pseudomonadota</taxon>
        <taxon>Gammaproteobacteria</taxon>
        <taxon>Cellvibrionales</taxon>
        <taxon>Cellvibrionaceae</taxon>
        <taxon>Sessilibacter</taxon>
    </lineage>
</organism>
<proteinExistence type="predicted"/>
<evidence type="ECO:0000313" key="3">
    <source>
        <dbReference type="Proteomes" id="UP001465153"/>
    </source>
</evidence>
<evidence type="ECO:0000313" key="2">
    <source>
        <dbReference type="EMBL" id="GAA6167349.1"/>
    </source>
</evidence>
<feature type="transmembrane region" description="Helical" evidence="1">
    <location>
        <begin position="20"/>
        <end position="40"/>
    </location>
</feature>
<evidence type="ECO:0000256" key="1">
    <source>
        <dbReference type="SAM" id="Phobius"/>
    </source>
</evidence>
<dbReference type="RefSeq" id="WP_353302015.1">
    <property type="nucleotide sequence ID" value="NZ_BAABWN010000003.1"/>
</dbReference>
<gene>
    <name evidence="2" type="ORF">NBRC116591_11590</name>
</gene>
<reference evidence="2 3" key="1">
    <citation type="submission" date="2024-04" db="EMBL/GenBank/DDBJ databases">
        <title>Draft genome sequence of Sessilibacter corallicola NBRC 116591.</title>
        <authorList>
            <person name="Miyakawa T."/>
            <person name="Kusuya Y."/>
            <person name="Miura T."/>
        </authorList>
    </citation>
    <scope>NUCLEOTIDE SEQUENCE [LARGE SCALE GENOMIC DNA]</scope>
    <source>
        <strain evidence="2 3">KU-00831-HH</strain>
    </source>
</reference>
<feature type="transmembrane region" description="Helical" evidence="1">
    <location>
        <begin position="127"/>
        <end position="147"/>
    </location>
</feature>
<dbReference type="EMBL" id="BAABWN010000003">
    <property type="protein sequence ID" value="GAA6167349.1"/>
    <property type="molecule type" value="Genomic_DNA"/>
</dbReference>
<keyword evidence="3" id="KW-1185">Reference proteome</keyword>
<name>A0ABQ0A6S1_9GAMM</name>
<sequence>MNAEEKVELHSESRISPKEIVTLVLVAAPFSWLVNEIFRTVVPKLFVMSTLNEWYLMGDWITTAIRQFGYFVSVLPLVIFVIWMTKLRWLSTLIGIFVVFLAVQGITLSLSGNYDSPLTLLISKSYLWMYFYITICTSLMYFGGYLFKKK</sequence>
<keyword evidence="1" id="KW-0472">Membrane</keyword>
<keyword evidence="1" id="KW-1133">Transmembrane helix</keyword>
<feature type="transmembrane region" description="Helical" evidence="1">
    <location>
        <begin position="60"/>
        <end position="82"/>
    </location>
</feature>
<dbReference type="Proteomes" id="UP001465153">
    <property type="component" value="Unassembled WGS sequence"/>
</dbReference>
<accession>A0ABQ0A6S1</accession>
<keyword evidence="1" id="KW-0812">Transmembrane</keyword>